<comment type="caution">
    <text evidence="1">The sequence shown here is derived from an EMBL/GenBank/DDBJ whole genome shotgun (WGS) entry which is preliminary data.</text>
</comment>
<keyword evidence="2" id="KW-1185">Reference proteome</keyword>
<proteinExistence type="predicted"/>
<gene>
    <name evidence="1" type="ORF">BpHYR1_021974</name>
</gene>
<reference evidence="1 2" key="1">
    <citation type="journal article" date="2018" name="Sci. Rep.">
        <title>Genomic signatures of local adaptation to the degree of environmental predictability in rotifers.</title>
        <authorList>
            <person name="Franch-Gras L."/>
            <person name="Hahn C."/>
            <person name="Garcia-Roger E.M."/>
            <person name="Carmona M.J."/>
            <person name="Serra M."/>
            <person name="Gomez A."/>
        </authorList>
    </citation>
    <scope>NUCLEOTIDE SEQUENCE [LARGE SCALE GENOMIC DNA]</scope>
    <source>
        <strain evidence="1">HYR1</strain>
    </source>
</reference>
<dbReference type="Proteomes" id="UP000276133">
    <property type="component" value="Unassembled WGS sequence"/>
</dbReference>
<evidence type="ECO:0000313" key="1">
    <source>
        <dbReference type="EMBL" id="RMZ97630.1"/>
    </source>
</evidence>
<organism evidence="1 2">
    <name type="scientific">Brachionus plicatilis</name>
    <name type="common">Marine rotifer</name>
    <name type="synonym">Brachionus muelleri</name>
    <dbReference type="NCBI Taxonomy" id="10195"/>
    <lineage>
        <taxon>Eukaryota</taxon>
        <taxon>Metazoa</taxon>
        <taxon>Spiralia</taxon>
        <taxon>Gnathifera</taxon>
        <taxon>Rotifera</taxon>
        <taxon>Eurotatoria</taxon>
        <taxon>Monogononta</taxon>
        <taxon>Pseudotrocha</taxon>
        <taxon>Ploima</taxon>
        <taxon>Brachionidae</taxon>
        <taxon>Brachionus</taxon>
    </lineage>
</organism>
<dbReference type="EMBL" id="REGN01011291">
    <property type="protein sequence ID" value="RMZ97630.1"/>
    <property type="molecule type" value="Genomic_DNA"/>
</dbReference>
<evidence type="ECO:0000313" key="2">
    <source>
        <dbReference type="Proteomes" id="UP000276133"/>
    </source>
</evidence>
<sequence>MHNLYIRSELLLKKVLEKEMSTYPILTLKAGSKLTPVILVELVPLGSSKRLLLNMIGMLLFDVIMTKKLEEKLALTNKFKFM</sequence>
<name>A0A3M7PFW7_BRAPC</name>
<protein>
    <submittedName>
        <fullName evidence="1">Uncharacterized protein</fullName>
    </submittedName>
</protein>
<dbReference type="AlphaFoldDB" id="A0A3M7PFW7"/>
<accession>A0A3M7PFW7</accession>